<dbReference type="EMBL" id="BJYT01000001">
    <property type="protein sequence ID" value="GEO07641.1"/>
    <property type="molecule type" value="Genomic_DNA"/>
</dbReference>
<keyword evidence="1" id="KW-0812">Transmembrane</keyword>
<keyword evidence="4" id="KW-1185">Reference proteome</keyword>
<dbReference type="GO" id="GO:0042284">
    <property type="term" value="F:sphingolipid delta-4 desaturase activity"/>
    <property type="evidence" value="ECO:0007669"/>
    <property type="project" value="TreeGrafter"/>
</dbReference>
<keyword evidence="1" id="KW-1133">Transmembrane helix</keyword>
<dbReference type="InterPro" id="IPR013866">
    <property type="entry name" value="Sphingolipid_d4-desaturase_N"/>
</dbReference>
<dbReference type="OrthoDB" id="9792534at2"/>
<accession>A0A512B6Q1</accession>
<dbReference type="Proteomes" id="UP000321513">
    <property type="component" value="Unassembled WGS sequence"/>
</dbReference>
<protein>
    <recommendedName>
        <fullName evidence="2">Sphingolipid delta4-desaturase N-terminal domain-containing protein</fullName>
    </recommendedName>
</protein>
<dbReference type="SMART" id="SM01269">
    <property type="entry name" value="Lipid_DES"/>
    <property type="match status" value="1"/>
</dbReference>
<feature type="transmembrane region" description="Helical" evidence="1">
    <location>
        <begin position="62"/>
        <end position="83"/>
    </location>
</feature>
<feature type="domain" description="Sphingolipid delta4-desaturase N-terminal" evidence="2">
    <location>
        <begin position="1"/>
        <end position="38"/>
    </location>
</feature>
<dbReference type="PANTHER" id="PTHR12879">
    <property type="entry name" value="SPHINGOLIPID DELTA 4 DESATURASE/C-4 HYDROXYLASE PROTEIN DES2"/>
    <property type="match status" value="1"/>
</dbReference>
<comment type="caution">
    <text evidence="3">The sequence shown here is derived from an EMBL/GenBank/DDBJ whole genome shotgun (WGS) entry which is preliminary data.</text>
</comment>
<proteinExistence type="predicted"/>
<evidence type="ECO:0000313" key="4">
    <source>
        <dbReference type="Proteomes" id="UP000321513"/>
    </source>
</evidence>
<dbReference type="GO" id="GO:0046513">
    <property type="term" value="P:ceramide biosynthetic process"/>
    <property type="evidence" value="ECO:0007669"/>
    <property type="project" value="TreeGrafter"/>
</dbReference>
<dbReference type="PANTHER" id="PTHR12879:SF8">
    <property type="entry name" value="SPHINGOLIPID DELTA(4)-DESATURASE DES1"/>
    <property type="match status" value="1"/>
</dbReference>
<organism evidence="3 4">
    <name type="scientific">Segetibacter aerophilus</name>
    <dbReference type="NCBI Taxonomy" id="670293"/>
    <lineage>
        <taxon>Bacteria</taxon>
        <taxon>Pseudomonadati</taxon>
        <taxon>Bacteroidota</taxon>
        <taxon>Chitinophagia</taxon>
        <taxon>Chitinophagales</taxon>
        <taxon>Chitinophagaceae</taxon>
        <taxon>Segetibacter</taxon>
    </lineage>
</organism>
<evidence type="ECO:0000259" key="2">
    <source>
        <dbReference type="SMART" id="SM01269"/>
    </source>
</evidence>
<evidence type="ECO:0000256" key="1">
    <source>
        <dbReference type="SAM" id="Phobius"/>
    </source>
</evidence>
<feature type="transmembrane region" description="Helical" evidence="1">
    <location>
        <begin position="37"/>
        <end position="56"/>
    </location>
</feature>
<dbReference type="InterPro" id="IPR005804">
    <property type="entry name" value="FA_desaturase_dom"/>
</dbReference>
<name>A0A512B6Q1_9BACT</name>
<dbReference type="Pfam" id="PF08557">
    <property type="entry name" value="Lipid_DES"/>
    <property type="match status" value="1"/>
</dbReference>
<dbReference type="Pfam" id="PF00487">
    <property type="entry name" value="FA_desaturase"/>
    <property type="match status" value="1"/>
</dbReference>
<dbReference type="RefSeq" id="WP_147201604.1">
    <property type="nucleotide sequence ID" value="NZ_BJYT01000001.1"/>
</dbReference>
<evidence type="ECO:0000313" key="3">
    <source>
        <dbReference type="EMBL" id="GEO07641.1"/>
    </source>
</evidence>
<reference evidence="3 4" key="1">
    <citation type="submission" date="2019-07" db="EMBL/GenBank/DDBJ databases">
        <title>Whole genome shotgun sequence of Segetibacter aerophilus NBRC 106135.</title>
        <authorList>
            <person name="Hosoyama A."/>
            <person name="Uohara A."/>
            <person name="Ohji S."/>
            <person name="Ichikawa N."/>
        </authorList>
    </citation>
    <scope>NUCLEOTIDE SEQUENCE [LARGE SCALE GENOMIC DNA]</scope>
    <source>
        <strain evidence="3 4">NBRC 106135</strain>
    </source>
</reference>
<sequence length="337" mass="39028">MEKNFKWSDESEPHKQRTKEIITKHPEIRKLIGRNPYTIFVILLCVGVQITLAVLLKEANWWLVFGAAYLIGAFACHTLFVCIHECAHNLLFKNRMANTWSGILANLPLVFPSSVSFQKYHIKHHSFQGVEELDADMPFQWEARLIDNSRIGKAVWLLFYPIFQLLRPMRLKEIAIWDKWTVINWIVQFSFMAAVVYFLGAHSVVYLVAGFFFSVGLHPLGARWVQEHYLTHGDQETKSYYGVLNTVNLNVGYHNEHHDFPSVAWNRLPKVKKIANQYYDTLGYHTSYTGLLFRFLFDKNISIYSRVARANRGKVKVTKEHVIPAAKLVETGDEVIA</sequence>
<dbReference type="AlphaFoldDB" id="A0A512B6Q1"/>
<dbReference type="GO" id="GO:0016020">
    <property type="term" value="C:membrane"/>
    <property type="evidence" value="ECO:0007669"/>
    <property type="project" value="GOC"/>
</dbReference>
<gene>
    <name evidence="3" type="ORF">SAE01_01370</name>
</gene>
<keyword evidence="1" id="KW-0472">Membrane</keyword>